<feature type="region of interest" description="Disordered" evidence="1">
    <location>
        <begin position="1"/>
        <end position="28"/>
    </location>
</feature>
<dbReference type="AlphaFoldDB" id="K0SU16"/>
<accession>K0SU16</accession>
<evidence type="ECO:0000313" key="3">
    <source>
        <dbReference type="Proteomes" id="UP000266841"/>
    </source>
</evidence>
<dbReference type="PANTHER" id="PTHR43642:SF1">
    <property type="entry name" value="HYBRID SIGNAL TRANSDUCTION HISTIDINE KINASE G"/>
    <property type="match status" value="1"/>
</dbReference>
<evidence type="ECO:0000313" key="2">
    <source>
        <dbReference type="EMBL" id="EJK61687.1"/>
    </source>
</evidence>
<evidence type="ECO:0000256" key="1">
    <source>
        <dbReference type="SAM" id="MobiDB-lite"/>
    </source>
</evidence>
<dbReference type="EMBL" id="AGNL01019648">
    <property type="protein sequence ID" value="EJK61687.1"/>
    <property type="molecule type" value="Genomic_DNA"/>
</dbReference>
<name>K0SU16_THAOC</name>
<keyword evidence="3" id="KW-1185">Reference proteome</keyword>
<proteinExistence type="predicted"/>
<dbReference type="PANTHER" id="PTHR43642">
    <property type="entry name" value="HYBRID SIGNAL TRANSDUCTION HISTIDINE KINASE G"/>
    <property type="match status" value="1"/>
</dbReference>
<reference evidence="2 3" key="1">
    <citation type="journal article" date="2012" name="Genome Biol.">
        <title>Genome and low-iron response of an oceanic diatom adapted to chronic iron limitation.</title>
        <authorList>
            <person name="Lommer M."/>
            <person name="Specht M."/>
            <person name="Roy A.S."/>
            <person name="Kraemer L."/>
            <person name="Andreson R."/>
            <person name="Gutowska M.A."/>
            <person name="Wolf J."/>
            <person name="Bergner S.V."/>
            <person name="Schilhabel M.B."/>
            <person name="Klostermeier U.C."/>
            <person name="Beiko R.G."/>
            <person name="Rosenstiel P."/>
            <person name="Hippler M."/>
            <person name="Laroche J."/>
        </authorList>
    </citation>
    <scope>NUCLEOTIDE SEQUENCE [LARGE SCALE GENOMIC DNA]</scope>
    <source>
        <strain evidence="2 3">CCMP1005</strain>
    </source>
</reference>
<dbReference type="Proteomes" id="UP000266841">
    <property type="component" value="Unassembled WGS sequence"/>
</dbReference>
<organism evidence="2 3">
    <name type="scientific">Thalassiosira oceanica</name>
    <name type="common">Marine diatom</name>
    <dbReference type="NCBI Taxonomy" id="159749"/>
    <lineage>
        <taxon>Eukaryota</taxon>
        <taxon>Sar</taxon>
        <taxon>Stramenopiles</taxon>
        <taxon>Ochrophyta</taxon>
        <taxon>Bacillariophyta</taxon>
        <taxon>Coscinodiscophyceae</taxon>
        <taxon>Thalassiosirophycidae</taxon>
        <taxon>Thalassiosirales</taxon>
        <taxon>Thalassiosiraceae</taxon>
        <taxon>Thalassiosira</taxon>
    </lineage>
</organism>
<gene>
    <name evidence="2" type="ORF">THAOC_17782</name>
</gene>
<dbReference type="InterPro" id="IPR053159">
    <property type="entry name" value="Hybrid_Histidine_Kinase"/>
</dbReference>
<protein>
    <submittedName>
        <fullName evidence="2">Uncharacterized protein</fullName>
    </submittedName>
</protein>
<sequence>MNPQDETVPAVLEERRSQRSGTDVEESKISVGVSVAAEDSCEALEVDTLGIPYDENPEPGGVLPDAERSVGGVSEITAPSHYIPLNQGKCQEQSAGRPRGPRERSIRFGRGALLAGTETTRGGGWEVDGETMLKLCSEGAHASYTIDDFDTMNQLIDEVLGRDTSVQEKFRVYEVKILVEQGYGNHAEAIELGFDVRRKLGLPTLLNITREKVSILSILVGYARTCRALGNRTAEELASLPILTDERIIMGQRMLELIEISCFQVGVWLGSLSLYANSHPNFPTYFGLTGAATDVSTYNIPYDSDYAEAWDKCFFMRRIRRVWGSSLPRRGREMARAAELILEKPGMERMTSRIRYICEGLIHHWTSPLRSTLDPLLEGCEEGVSAVLFSRSAIGVNSPNLVPPWLISNVAQVWRRPKRRNKSFHSGLPLCPDTLPDMIDQSVGLQNDSKSESGGTLKAGMFIVKVYLLVSKVLVGTSSDEGEVSTAFDSLLWAAKKMSNQTLRGHIYTGQLELKVFFGDFKSALELLIEAGDVRSGFFATFTGLRFTFLAALTYLKSAQSCDTRERRRWKKKGTEITKAD</sequence>
<comment type="caution">
    <text evidence="2">The sequence shown here is derived from an EMBL/GenBank/DDBJ whole genome shotgun (WGS) entry which is preliminary data.</text>
</comment>